<feature type="transmembrane region" description="Helical" evidence="10">
    <location>
        <begin position="116"/>
        <end position="139"/>
    </location>
</feature>
<evidence type="ECO:0000259" key="11">
    <source>
        <dbReference type="PROSITE" id="PS50928"/>
    </source>
</evidence>
<dbReference type="InterPro" id="IPR035906">
    <property type="entry name" value="MetI-like_sf"/>
</dbReference>
<dbReference type="KEGG" id="bcae:A4V03_13555"/>
<keyword evidence="7 10" id="KW-0812">Transmembrane</keyword>
<dbReference type="InterPro" id="IPR005672">
    <property type="entry name" value="Phosphate_PstA"/>
</dbReference>
<dbReference type="GO" id="GO:0005315">
    <property type="term" value="F:phosphate transmembrane transporter activity"/>
    <property type="evidence" value="ECO:0007669"/>
    <property type="project" value="InterPro"/>
</dbReference>
<dbReference type="Pfam" id="PF00528">
    <property type="entry name" value="BPD_transp_1"/>
    <property type="match status" value="1"/>
</dbReference>
<evidence type="ECO:0000256" key="6">
    <source>
        <dbReference type="ARBA" id="ARBA00022592"/>
    </source>
</evidence>
<gene>
    <name evidence="12" type="ORF">A4V03_13555</name>
</gene>
<evidence type="ECO:0000256" key="9">
    <source>
        <dbReference type="ARBA" id="ARBA00023136"/>
    </source>
</evidence>
<dbReference type="OrthoDB" id="9785113at2"/>
<dbReference type="CDD" id="cd06261">
    <property type="entry name" value="TM_PBP2"/>
    <property type="match status" value="1"/>
</dbReference>
<dbReference type="Gene3D" id="1.10.3720.10">
    <property type="entry name" value="MetI-like"/>
    <property type="match status" value="1"/>
</dbReference>
<dbReference type="Proteomes" id="UP000092631">
    <property type="component" value="Chromosome"/>
</dbReference>
<dbReference type="SUPFAM" id="SSF161098">
    <property type="entry name" value="MetI-like"/>
    <property type="match status" value="1"/>
</dbReference>
<dbReference type="PANTHER" id="PTHR42922:SF1">
    <property type="entry name" value="PHOSPHATE TRANSPORT SYSTEM PERMEASE PROTEIN PSTA"/>
    <property type="match status" value="1"/>
</dbReference>
<evidence type="ECO:0000313" key="12">
    <source>
        <dbReference type="EMBL" id="ANU58470.1"/>
    </source>
</evidence>
<sequence length="288" mass="31113">MTKLKIKNRLAQDRLMLWGVCLFAALTAVPLLAILGEVLLRGYDQLSWSFFTEPTPTAYKAMKAIEAGEPIPGGIANGIIGTMIMLGMAVVVAVPVGILCGAFLAENPKNRFAQVVSYLTDLLQGTPSVIIGIITYIWVVVPMKGYSAIAGSVALCIMMLPLIIRSTEETLKILPASLKEAGLALGGNKARVMMKIQLPAAFGGIFTGVLLAISRVIGETAPLMFTALGCSLIRFSIDKPISAVPLLIWEFFNDPNLQELIWGASLFLLLFVLTLNLTAKYLAKKWNQ</sequence>
<evidence type="ECO:0000256" key="10">
    <source>
        <dbReference type="RuleBase" id="RU363043"/>
    </source>
</evidence>
<dbReference type="AlphaFoldDB" id="A0A1C7H3S2"/>
<keyword evidence="13" id="KW-1185">Reference proteome</keyword>
<reference evidence="13" key="1">
    <citation type="submission" date="2016-04" db="EMBL/GenBank/DDBJ databases">
        <title>Complete Genome Sequences of Twelve Strains of a Stable Defined Moderately Diverse Mouse Microbiota 2 (sDMDMm2).</title>
        <authorList>
            <person name="Uchimura Y."/>
            <person name="Wyss M."/>
            <person name="Brugiroux S."/>
            <person name="Limenitakis J.P."/>
            <person name="Stecher B."/>
            <person name="McCoy K.D."/>
            <person name="Macpherson A.J."/>
        </authorList>
    </citation>
    <scope>NUCLEOTIDE SEQUENCE [LARGE SCALE GENOMIC DNA]</scope>
    <source>
        <strain evidence="13">I48</strain>
    </source>
</reference>
<evidence type="ECO:0000256" key="7">
    <source>
        <dbReference type="ARBA" id="ARBA00022692"/>
    </source>
</evidence>
<evidence type="ECO:0000256" key="8">
    <source>
        <dbReference type="ARBA" id="ARBA00022989"/>
    </source>
</evidence>
<keyword evidence="6" id="KW-0592">Phosphate transport</keyword>
<name>A0A1C7H3S2_9BACE</name>
<evidence type="ECO:0000256" key="4">
    <source>
        <dbReference type="ARBA" id="ARBA00022448"/>
    </source>
</evidence>
<comment type="subcellular location">
    <subcellularLocation>
        <location evidence="1 10">Cell membrane</location>
        <topology evidence="1 10">Multi-pass membrane protein</topology>
    </subcellularLocation>
</comment>
<proteinExistence type="inferred from homology"/>
<feature type="transmembrane region" description="Helical" evidence="10">
    <location>
        <begin position="15"/>
        <end position="40"/>
    </location>
</feature>
<feature type="transmembrane region" description="Helical" evidence="10">
    <location>
        <begin position="145"/>
        <end position="164"/>
    </location>
</feature>
<dbReference type="InterPro" id="IPR000515">
    <property type="entry name" value="MetI-like"/>
</dbReference>
<protein>
    <recommendedName>
        <fullName evidence="3 10">Phosphate transport system permease protein PstA</fullName>
    </recommendedName>
</protein>
<evidence type="ECO:0000313" key="13">
    <source>
        <dbReference type="Proteomes" id="UP000092631"/>
    </source>
</evidence>
<dbReference type="PANTHER" id="PTHR42922">
    <property type="entry name" value="PHOSPHATE TRANSPORT SYSTEM PERMEASE PROTEIN PSTA"/>
    <property type="match status" value="1"/>
</dbReference>
<evidence type="ECO:0000256" key="2">
    <source>
        <dbReference type="ARBA" id="ARBA00007069"/>
    </source>
</evidence>
<keyword evidence="4" id="KW-0813">Transport</keyword>
<dbReference type="GO" id="GO:0035435">
    <property type="term" value="P:phosphate ion transmembrane transport"/>
    <property type="evidence" value="ECO:0007669"/>
    <property type="project" value="InterPro"/>
</dbReference>
<evidence type="ECO:0000256" key="3">
    <source>
        <dbReference type="ARBA" id="ARBA00016864"/>
    </source>
</evidence>
<dbReference type="GeneID" id="82188169"/>
<feature type="transmembrane region" description="Helical" evidence="10">
    <location>
        <begin position="260"/>
        <end position="283"/>
    </location>
</feature>
<keyword evidence="8 10" id="KW-1133">Transmembrane helix</keyword>
<dbReference type="NCBIfam" id="TIGR00974">
    <property type="entry name" value="3a0107s02c"/>
    <property type="match status" value="1"/>
</dbReference>
<organism evidence="12 13">
    <name type="scientific">Bacteroides caecimuris</name>
    <dbReference type="NCBI Taxonomy" id="1796613"/>
    <lineage>
        <taxon>Bacteria</taxon>
        <taxon>Pseudomonadati</taxon>
        <taxon>Bacteroidota</taxon>
        <taxon>Bacteroidia</taxon>
        <taxon>Bacteroidales</taxon>
        <taxon>Bacteroidaceae</taxon>
        <taxon>Bacteroides</taxon>
    </lineage>
</organism>
<accession>A0A1C7H3S2</accession>
<feature type="transmembrane region" description="Helical" evidence="10">
    <location>
        <begin position="198"/>
        <end position="218"/>
    </location>
</feature>
<evidence type="ECO:0000256" key="5">
    <source>
        <dbReference type="ARBA" id="ARBA00022475"/>
    </source>
</evidence>
<keyword evidence="9 10" id="KW-0472">Membrane</keyword>
<keyword evidence="5 10" id="KW-1003">Cell membrane</keyword>
<dbReference type="PROSITE" id="PS50928">
    <property type="entry name" value="ABC_TM1"/>
    <property type="match status" value="1"/>
</dbReference>
<feature type="transmembrane region" description="Helical" evidence="10">
    <location>
        <begin position="79"/>
        <end position="104"/>
    </location>
</feature>
<dbReference type="InterPro" id="IPR051408">
    <property type="entry name" value="Phosphate_transprt_permease"/>
</dbReference>
<dbReference type="GO" id="GO:0005886">
    <property type="term" value="C:plasma membrane"/>
    <property type="evidence" value="ECO:0007669"/>
    <property type="project" value="UniProtKB-SubCell"/>
</dbReference>
<feature type="domain" description="ABC transmembrane type-1" evidence="11">
    <location>
        <begin position="79"/>
        <end position="279"/>
    </location>
</feature>
<comment type="similarity">
    <text evidence="2 10">Belongs to the binding-protein-dependent transport system permease family. CysTW subfamily.</text>
</comment>
<evidence type="ECO:0000256" key="1">
    <source>
        <dbReference type="ARBA" id="ARBA00004651"/>
    </source>
</evidence>
<dbReference type="EMBL" id="CP015401">
    <property type="protein sequence ID" value="ANU58470.1"/>
    <property type="molecule type" value="Genomic_DNA"/>
</dbReference>
<dbReference type="RefSeq" id="WP_065539330.1">
    <property type="nucleotide sequence ID" value="NZ_CAPDLJ010000013.1"/>
</dbReference>